<dbReference type="PANTHER" id="PTHR48086">
    <property type="entry name" value="SODIUM/PROLINE SYMPORTER-RELATED"/>
    <property type="match status" value="1"/>
</dbReference>
<comment type="similarity">
    <text evidence="2 13">Belongs to the sodium:solute symporter (SSF) (TC 2.A.21) family.</text>
</comment>
<dbReference type="Pfam" id="PF00474">
    <property type="entry name" value="SSF"/>
    <property type="match status" value="1"/>
</dbReference>
<feature type="transmembrane region" description="Helical" evidence="14">
    <location>
        <begin position="181"/>
        <end position="199"/>
    </location>
</feature>
<evidence type="ECO:0000256" key="3">
    <source>
        <dbReference type="ARBA" id="ARBA00022448"/>
    </source>
</evidence>
<accession>A0ABR9ZXP7</accession>
<evidence type="ECO:0000256" key="9">
    <source>
        <dbReference type="ARBA" id="ARBA00023065"/>
    </source>
</evidence>
<feature type="transmembrane region" description="Helical" evidence="14">
    <location>
        <begin position="235"/>
        <end position="255"/>
    </location>
</feature>
<dbReference type="Proteomes" id="UP000614200">
    <property type="component" value="Unassembled WGS sequence"/>
</dbReference>
<feature type="transmembrane region" description="Helical" evidence="14">
    <location>
        <begin position="316"/>
        <end position="342"/>
    </location>
</feature>
<feature type="transmembrane region" description="Helical" evidence="14">
    <location>
        <begin position="432"/>
        <end position="450"/>
    </location>
</feature>
<evidence type="ECO:0000256" key="4">
    <source>
        <dbReference type="ARBA" id="ARBA00022475"/>
    </source>
</evidence>
<evidence type="ECO:0000256" key="12">
    <source>
        <dbReference type="ARBA" id="ARBA00033708"/>
    </source>
</evidence>
<name>A0ABR9ZXP7_9FIRM</name>
<comment type="subcellular location">
    <subcellularLocation>
        <location evidence="1">Cell membrane</location>
        <topology evidence="1">Multi-pass membrane protein</topology>
    </subcellularLocation>
</comment>
<dbReference type="PANTHER" id="PTHR48086:SF3">
    <property type="entry name" value="SODIUM_PROLINE SYMPORTER"/>
    <property type="match status" value="1"/>
</dbReference>
<organism evidence="15 16">
    <name type="scientific">Fusibacter ferrireducens</name>
    <dbReference type="NCBI Taxonomy" id="2785058"/>
    <lineage>
        <taxon>Bacteria</taxon>
        <taxon>Bacillati</taxon>
        <taxon>Bacillota</taxon>
        <taxon>Clostridia</taxon>
        <taxon>Eubacteriales</taxon>
        <taxon>Eubacteriales Family XII. Incertae Sedis</taxon>
        <taxon>Fusibacter</taxon>
    </lineage>
</organism>
<keyword evidence="7 14" id="KW-1133">Transmembrane helix</keyword>
<feature type="transmembrane region" description="Helical" evidence="14">
    <location>
        <begin position="283"/>
        <end position="304"/>
    </location>
</feature>
<dbReference type="Gene3D" id="1.20.1730.10">
    <property type="entry name" value="Sodium/glucose cotransporter"/>
    <property type="match status" value="1"/>
</dbReference>
<dbReference type="RefSeq" id="WP_194703485.1">
    <property type="nucleotide sequence ID" value="NZ_JADKNH010000014.1"/>
</dbReference>
<evidence type="ECO:0000256" key="6">
    <source>
        <dbReference type="ARBA" id="ARBA00022847"/>
    </source>
</evidence>
<keyword evidence="10 14" id="KW-0472">Membrane</keyword>
<evidence type="ECO:0000256" key="10">
    <source>
        <dbReference type="ARBA" id="ARBA00023136"/>
    </source>
</evidence>
<evidence type="ECO:0000256" key="5">
    <source>
        <dbReference type="ARBA" id="ARBA00022692"/>
    </source>
</evidence>
<feature type="transmembrane region" description="Helical" evidence="14">
    <location>
        <begin position="5"/>
        <end position="22"/>
    </location>
</feature>
<dbReference type="InterPro" id="IPR038377">
    <property type="entry name" value="Na/Glc_symporter_sf"/>
</dbReference>
<feature type="transmembrane region" description="Helical" evidence="14">
    <location>
        <begin position="117"/>
        <end position="136"/>
    </location>
</feature>
<feature type="transmembrane region" description="Helical" evidence="14">
    <location>
        <begin position="42"/>
        <end position="61"/>
    </location>
</feature>
<feature type="transmembrane region" description="Helical" evidence="14">
    <location>
        <begin position="400"/>
        <end position="420"/>
    </location>
</feature>
<evidence type="ECO:0000313" key="16">
    <source>
        <dbReference type="Proteomes" id="UP000614200"/>
    </source>
</evidence>
<dbReference type="InterPro" id="IPR001734">
    <property type="entry name" value="Na/solute_symporter"/>
</dbReference>
<reference evidence="15 16" key="1">
    <citation type="submission" date="2020-11" db="EMBL/GenBank/DDBJ databases">
        <title>Fusibacter basophilias sp. nov.</title>
        <authorList>
            <person name="Qiu D."/>
        </authorList>
    </citation>
    <scope>NUCLEOTIDE SEQUENCE [LARGE SCALE GENOMIC DNA]</scope>
    <source>
        <strain evidence="15 16">Q10-2</strain>
    </source>
</reference>
<evidence type="ECO:0000256" key="7">
    <source>
        <dbReference type="ARBA" id="ARBA00022989"/>
    </source>
</evidence>
<dbReference type="EMBL" id="JADKNH010000014">
    <property type="protein sequence ID" value="MBF4695243.1"/>
    <property type="molecule type" value="Genomic_DNA"/>
</dbReference>
<keyword evidence="6" id="KW-0769">Symport</keyword>
<keyword evidence="4" id="KW-1003">Cell membrane</keyword>
<comment type="caution">
    <text evidence="15">The sequence shown here is derived from an EMBL/GenBank/DDBJ whole genome shotgun (WGS) entry which is preliminary data.</text>
</comment>
<feature type="transmembrane region" description="Helical" evidence="14">
    <location>
        <begin position="148"/>
        <end position="169"/>
    </location>
</feature>
<keyword evidence="5 14" id="KW-0812">Transmembrane</keyword>
<evidence type="ECO:0000256" key="13">
    <source>
        <dbReference type="RuleBase" id="RU362091"/>
    </source>
</evidence>
<proteinExistence type="inferred from homology"/>
<evidence type="ECO:0000256" key="2">
    <source>
        <dbReference type="ARBA" id="ARBA00006434"/>
    </source>
</evidence>
<keyword evidence="11" id="KW-0739">Sodium transport</keyword>
<keyword evidence="8" id="KW-0915">Sodium</keyword>
<evidence type="ECO:0000256" key="14">
    <source>
        <dbReference type="SAM" id="Phobius"/>
    </source>
</evidence>
<dbReference type="InterPro" id="IPR050277">
    <property type="entry name" value="Sodium:Solute_Symporter"/>
</dbReference>
<gene>
    <name evidence="15" type="ORF">ISU02_19275</name>
</gene>
<dbReference type="CDD" id="cd10322">
    <property type="entry name" value="SLC5sbd"/>
    <property type="match status" value="1"/>
</dbReference>
<feature type="transmembrane region" description="Helical" evidence="14">
    <location>
        <begin position="373"/>
        <end position="394"/>
    </location>
</feature>
<dbReference type="PROSITE" id="PS50283">
    <property type="entry name" value="NA_SOLUT_SYMP_3"/>
    <property type="match status" value="1"/>
</dbReference>
<protein>
    <submittedName>
        <fullName evidence="15">Sodium:solute symporter family protein</fullName>
    </submittedName>
</protein>
<comment type="catalytic activity">
    <reaction evidence="12">
        <text>L-proline(in) + Na(+)(in) = L-proline(out) + Na(+)(out)</text>
        <dbReference type="Rhea" id="RHEA:28967"/>
        <dbReference type="ChEBI" id="CHEBI:29101"/>
        <dbReference type="ChEBI" id="CHEBI:60039"/>
    </reaction>
</comment>
<evidence type="ECO:0000256" key="1">
    <source>
        <dbReference type="ARBA" id="ARBA00004651"/>
    </source>
</evidence>
<keyword evidence="9" id="KW-0406">Ion transport</keyword>
<evidence type="ECO:0000313" key="15">
    <source>
        <dbReference type="EMBL" id="MBF4695243.1"/>
    </source>
</evidence>
<sequence length="488" mass="53659">MPRSYVFLGFFFFYSIALLYFGKTGYSESETIDDFFIGGRKMGLFALVSTFVATWFSAASMQGLPGSIYVYGFTIVLYSIIPWIIGAGFLYLLTPKLRASGAVSIPDYFNKRYQSKVLQVSTGLLIIFNFVLYIVIQIRGFGIVISEFLEIPYTLAIVIVYIFILYTTFGGLLSLAKSDGFNFIVICIGIFLGTWIIIFRMDSLSAFINQANEVEGHAIEGFLYYTPKASLLKPLAGGAMTLISLVSAFFAWGLGLATNPQYTVRIIAAKDTKTALEMIKRSVVILCFTYIGIIIIGLGMRVIMPSIKSVDSIDSVLTVVISSMFSTPISGIVMLAIMAAAISTANSQLLVAASSFIYDVFGIVSKKQRSSDVLLMISRMVVLIVGSLSLILAISPPESLLIYGGYIWGVFSVTLLMPLYGGLFWRDATTKGAIWSMISGMTTMILFYVITYNSERIFKIHPSMPGVIVSALVFYLVSLQGRVKANEN</sequence>
<evidence type="ECO:0000256" key="8">
    <source>
        <dbReference type="ARBA" id="ARBA00023053"/>
    </source>
</evidence>
<keyword evidence="3" id="KW-0813">Transport</keyword>
<evidence type="ECO:0000256" key="11">
    <source>
        <dbReference type="ARBA" id="ARBA00023201"/>
    </source>
</evidence>
<keyword evidence="16" id="KW-1185">Reference proteome</keyword>
<feature type="transmembrane region" description="Helical" evidence="14">
    <location>
        <begin position="68"/>
        <end position="93"/>
    </location>
</feature>
<feature type="transmembrane region" description="Helical" evidence="14">
    <location>
        <begin position="462"/>
        <end position="479"/>
    </location>
</feature>